<dbReference type="RefSeq" id="WP_143696153.1">
    <property type="nucleotide sequence ID" value="NZ_JAPWIE010000002.1"/>
</dbReference>
<comment type="caution">
    <text evidence="1">The sequence shown here is derived from an EMBL/GenBank/DDBJ whole genome shotgun (WGS) entry which is preliminary data.</text>
</comment>
<proteinExistence type="predicted"/>
<protein>
    <submittedName>
        <fullName evidence="1">Uncharacterized protein</fullName>
    </submittedName>
</protein>
<dbReference type="Proteomes" id="UP001067235">
    <property type="component" value="Unassembled WGS sequence"/>
</dbReference>
<sequence>MATSVKASQGNMRQCAADNQVHVRVPNNRPISNDKFIELVNPDGSVTTICQRADGTIEVHTAAMAVSGQAIGVPVAGSAQAVPSEGTQR</sequence>
<evidence type="ECO:0000313" key="2">
    <source>
        <dbReference type="Proteomes" id="UP001067235"/>
    </source>
</evidence>
<accession>A0ABT4MUL4</accession>
<reference evidence="1" key="1">
    <citation type="submission" date="2022-12" db="EMBL/GenBank/DDBJ databases">
        <authorList>
            <person name="Krivoruchko A.V."/>
            <person name="Elkin A."/>
        </authorList>
    </citation>
    <scope>NUCLEOTIDE SEQUENCE</scope>
    <source>
        <strain evidence="1">IEGM 1388</strain>
    </source>
</reference>
<gene>
    <name evidence="1" type="ORF">O4213_07120</name>
</gene>
<keyword evidence="2" id="KW-1185">Reference proteome</keyword>
<organism evidence="1 2">
    <name type="scientific">Gordonia rubripertincta</name>
    <name type="common">Rhodococcus corallinus</name>
    <dbReference type="NCBI Taxonomy" id="36822"/>
    <lineage>
        <taxon>Bacteria</taxon>
        <taxon>Bacillati</taxon>
        <taxon>Actinomycetota</taxon>
        <taxon>Actinomycetes</taxon>
        <taxon>Mycobacteriales</taxon>
        <taxon>Gordoniaceae</taxon>
        <taxon>Gordonia</taxon>
    </lineage>
</organism>
<name>A0ABT4MUL4_GORRU</name>
<evidence type="ECO:0000313" key="1">
    <source>
        <dbReference type="EMBL" id="MCZ4549746.1"/>
    </source>
</evidence>
<dbReference type="EMBL" id="JAPWIE010000002">
    <property type="protein sequence ID" value="MCZ4549746.1"/>
    <property type="molecule type" value="Genomic_DNA"/>
</dbReference>